<organism evidence="2 3">
    <name type="scientific">Fusarium proliferatum (strain ET1)</name>
    <name type="common">Orchid endophyte fungus</name>
    <dbReference type="NCBI Taxonomy" id="1227346"/>
    <lineage>
        <taxon>Eukaryota</taxon>
        <taxon>Fungi</taxon>
        <taxon>Dikarya</taxon>
        <taxon>Ascomycota</taxon>
        <taxon>Pezizomycotina</taxon>
        <taxon>Sordariomycetes</taxon>
        <taxon>Hypocreomycetidae</taxon>
        <taxon>Hypocreales</taxon>
        <taxon>Nectriaceae</taxon>
        <taxon>Fusarium</taxon>
        <taxon>Fusarium fujikuroi species complex</taxon>
    </lineage>
</organism>
<evidence type="ECO:0000256" key="1">
    <source>
        <dbReference type="SAM" id="MobiDB-lite"/>
    </source>
</evidence>
<name>A0A1L7W291_FUSPR</name>
<dbReference type="VEuPathDB" id="FungiDB:FPRO_12224"/>
<accession>A0A1L7W291</accession>
<dbReference type="Proteomes" id="UP000183971">
    <property type="component" value="Unassembled WGS sequence"/>
</dbReference>
<evidence type="ECO:0000313" key="2">
    <source>
        <dbReference type="EMBL" id="CZR46773.1"/>
    </source>
</evidence>
<dbReference type="EMBL" id="FJOF01000010">
    <property type="protein sequence ID" value="CZR46773.1"/>
    <property type="molecule type" value="Genomic_DNA"/>
</dbReference>
<evidence type="ECO:0000313" key="3">
    <source>
        <dbReference type="Proteomes" id="UP000183971"/>
    </source>
</evidence>
<dbReference type="AlphaFoldDB" id="A0A1L7W291"/>
<feature type="region of interest" description="Disordered" evidence="1">
    <location>
        <begin position="1"/>
        <end position="55"/>
    </location>
</feature>
<feature type="compositionally biased region" description="Low complexity" evidence="1">
    <location>
        <begin position="36"/>
        <end position="45"/>
    </location>
</feature>
<proteinExistence type="predicted"/>
<gene>
    <name evidence="2" type="ORF">FPRO_12224</name>
</gene>
<keyword evidence="3" id="KW-1185">Reference proteome</keyword>
<protein>
    <submittedName>
        <fullName evidence="2">Uncharacterized protein</fullName>
    </submittedName>
</protein>
<comment type="caution">
    <text evidence="2">The sequence shown here is derived from an EMBL/GenBank/DDBJ whole genome shotgun (WGS) entry which is preliminary data.</text>
</comment>
<feature type="compositionally biased region" description="Basic residues" evidence="1">
    <location>
        <begin position="1"/>
        <end position="11"/>
    </location>
</feature>
<reference evidence="3" key="1">
    <citation type="journal article" date="2016" name="Genome Biol. Evol.">
        <title>Comparative 'omics' of the Fusarium fujikuroi species complex highlights differences in genetic potential and metabolite synthesis.</title>
        <authorList>
            <person name="Niehaus E.-M."/>
            <person name="Muensterkoetter M."/>
            <person name="Proctor R.H."/>
            <person name="Brown D.W."/>
            <person name="Sharon A."/>
            <person name="Idan Y."/>
            <person name="Oren-Young L."/>
            <person name="Sieber C.M."/>
            <person name="Novak O."/>
            <person name="Pencik A."/>
            <person name="Tarkowska D."/>
            <person name="Hromadova K."/>
            <person name="Freeman S."/>
            <person name="Maymon M."/>
            <person name="Elazar M."/>
            <person name="Youssef S.A."/>
            <person name="El-Shabrawy E.S.M."/>
            <person name="Shalaby A.B.A."/>
            <person name="Houterman P."/>
            <person name="Brock N.L."/>
            <person name="Burkhardt I."/>
            <person name="Tsavkelova E.A."/>
            <person name="Dickschat J.S."/>
            <person name="Galuszka P."/>
            <person name="Gueldener U."/>
            <person name="Tudzynski B."/>
        </authorList>
    </citation>
    <scope>NUCLEOTIDE SEQUENCE [LARGE SCALE GENOMIC DNA]</scope>
    <source>
        <strain evidence="3">ET1</strain>
    </source>
</reference>
<sequence length="230" mass="25934">MNFQKKRKRSIGKSPNARGAPSHLTNTTKEGETGDSCPESPGGSSTPPPDVNPETSIRTVRVPLLQALPEGVPPPPTALETEDYYGLWRNKPRLLARSNYPDDQWSGLCNDWSYVEDSHPLRRLWSDPERILQKELAGALEYTKWNCFEVCRIGSAQQERQVKVLVIVEADSTSWSHAWIVARMCRYILRGYDITDVEVEVQECAGCWAIVRIRESVGPKVTVQDCPICH</sequence>
<dbReference type="RefSeq" id="XP_031087307.1">
    <property type="nucleotide sequence ID" value="XM_031221782.1"/>
</dbReference>
<dbReference type="GeneID" id="42057089"/>